<feature type="domain" description="HDOD" evidence="1">
    <location>
        <begin position="176"/>
        <end position="359"/>
    </location>
</feature>
<dbReference type="Gene3D" id="1.10.3210.10">
    <property type="entry name" value="Hypothetical protein af1432"/>
    <property type="match status" value="1"/>
</dbReference>
<accession>A0A2Z6DZP5</accession>
<dbReference type="PANTHER" id="PTHR33525">
    <property type="match status" value="1"/>
</dbReference>
<dbReference type="PROSITE" id="PS51833">
    <property type="entry name" value="HDOD"/>
    <property type="match status" value="1"/>
</dbReference>
<dbReference type="RefSeq" id="WP_119335672.1">
    <property type="nucleotide sequence ID" value="NZ_AP018558.1"/>
</dbReference>
<dbReference type="SUPFAM" id="SSF109604">
    <property type="entry name" value="HD-domain/PDEase-like"/>
    <property type="match status" value="1"/>
</dbReference>
<protein>
    <submittedName>
        <fullName evidence="2">Regulator protein</fullName>
    </submittedName>
</protein>
<evidence type="ECO:0000259" key="1">
    <source>
        <dbReference type="PROSITE" id="PS51833"/>
    </source>
</evidence>
<dbReference type="Proteomes" id="UP000262004">
    <property type="component" value="Chromosome"/>
</dbReference>
<dbReference type="EMBL" id="AP018558">
    <property type="protein sequence ID" value="BBD77997.1"/>
    <property type="molecule type" value="Genomic_DNA"/>
</dbReference>
<keyword evidence="3" id="KW-1185">Reference proteome</keyword>
<dbReference type="PANTHER" id="PTHR33525:SF4">
    <property type="entry name" value="CYCLIC DI-GMP PHOSPHODIESTERASE CDGJ"/>
    <property type="match status" value="1"/>
</dbReference>
<dbReference type="AlphaFoldDB" id="A0A2Z6DZP5"/>
<evidence type="ECO:0000313" key="3">
    <source>
        <dbReference type="Proteomes" id="UP000262004"/>
    </source>
</evidence>
<dbReference type="InterPro" id="IPR052340">
    <property type="entry name" value="RNase_Y/CdgJ"/>
</dbReference>
<name>A0A2Z6DZP5_HYDTE</name>
<gene>
    <name evidence="2" type="ORF">HPTL_1739</name>
</gene>
<sequence>MNTAFAYLTREPALNRRFQITANRLCLHASTTEQALQTLTALTPHWPQSHAVLLSLMRLPPSIKLLSWAWPENTFLEIPQQALTIPATQQLIAHCVQQETPLCLAWYDGVSPYPDAPWRFSLVDWRKCQSPDAAPGVALAWGVPSRAAAQTALHHFAGVCGWFFLKEALPNTQCEPAPARTTVLHLIALLQQDAEIAELEKVLKRDVALGYRLLRYLNSPAMGLRMEITSFRHAVSILGYRPLLRWLSVLLVHSHDHPEMPALAQTALTRARYLERLAAEFFDADEAEALFLCGLFSILPQLTGEPPEVSLEPLTLPEAVKAALIQRDGPYAPLLALAEASENASPARLIAQAESLGVASAMHNQALLEALEFADQINQ</sequence>
<dbReference type="OrthoDB" id="9804751at2"/>
<dbReference type="KEGG" id="htl:HPTL_1739"/>
<dbReference type="InterPro" id="IPR013976">
    <property type="entry name" value="HDOD"/>
</dbReference>
<evidence type="ECO:0000313" key="2">
    <source>
        <dbReference type="EMBL" id="BBD77997.1"/>
    </source>
</evidence>
<reference evidence="2 3" key="1">
    <citation type="submission" date="2018-04" db="EMBL/GenBank/DDBJ databases">
        <title>Complete genome sequence of Hydrogenophilus thermoluteolus TH-1.</title>
        <authorList>
            <person name="Arai H."/>
        </authorList>
    </citation>
    <scope>NUCLEOTIDE SEQUENCE [LARGE SCALE GENOMIC DNA]</scope>
    <source>
        <strain evidence="2 3">TH-1</strain>
    </source>
</reference>
<organism evidence="2 3">
    <name type="scientific">Hydrogenophilus thermoluteolus</name>
    <name type="common">Pseudomonas hydrogenothermophila</name>
    <dbReference type="NCBI Taxonomy" id="297"/>
    <lineage>
        <taxon>Bacteria</taxon>
        <taxon>Pseudomonadati</taxon>
        <taxon>Pseudomonadota</taxon>
        <taxon>Hydrogenophilia</taxon>
        <taxon>Hydrogenophilales</taxon>
        <taxon>Hydrogenophilaceae</taxon>
        <taxon>Hydrogenophilus</taxon>
    </lineage>
</organism>
<dbReference type="Pfam" id="PF08668">
    <property type="entry name" value="HDOD"/>
    <property type="match status" value="1"/>
</dbReference>
<proteinExistence type="predicted"/>